<accession>A0A0V8J958</accession>
<dbReference type="OrthoDB" id="9803668at2"/>
<evidence type="ECO:0000313" key="3">
    <source>
        <dbReference type="EMBL" id="KSU83663.1"/>
    </source>
</evidence>
<dbReference type="GO" id="GO:0003676">
    <property type="term" value="F:nucleic acid binding"/>
    <property type="evidence" value="ECO:0007669"/>
    <property type="project" value="InterPro"/>
</dbReference>
<proteinExistence type="predicted"/>
<evidence type="ECO:0000259" key="1">
    <source>
        <dbReference type="Pfam" id="PF01368"/>
    </source>
</evidence>
<dbReference type="InterPro" id="IPR001667">
    <property type="entry name" value="DDH_dom"/>
</dbReference>
<organism evidence="3 4">
    <name type="scientific">Fictibacillus enclensis</name>
    <dbReference type="NCBI Taxonomy" id="1017270"/>
    <lineage>
        <taxon>Bacteria</taxon>
        <taxon>Bacillati</taxon>
        <taxon>Bacillota</taxon>
        <taxon>Bacilli</taxon>
        <taxon>Bacillales</taxon>
        <taxon>Fictibacillaceae</taxon>
        <taxon>Fictibacillus</taxon>
    </lineage>
</organism>
<dbReference type="RefSeq" id="WP_061972501.1">
    <property type="nucleotide sequence ID" value="NZ_FMAV01000002.1"/>
</dbReference>
<sequence length="316" mass="35348">MKDAILETIKSYNKIVIHRHIRPDPDALGSQGGLGAILKASFPEKEIYLVGEEDRALTFLVQMDQITDDTYNGALVIVCDTANSPRISDQRYSLGDKLIKIDHHPNEEPYGDLVWVDTSASSVSQMIFEWFEHEKENGLILNKEAARLLFAGIVSDTGRFLYRNTTDRTYYAAGELVRKGIPTGEIFENLYKVKESTARLNGYVLQNFTVIDGIAGYIHLEKETLEEYGVSVSEASQLVNAFANVEGIVAWVFFVDEPNQIRVRLRSKGPVINRLAMKYNGGGHPMASGATVYSEEETKQVVSDLVELCKEFVTGR</sequence>
<comment type="caution">
    <text evidence="3">The sequence shown here is derived from an EMBL/GenBank/DDBJ whole genome shotgun (WGS) entry which is preliminary data.</text>
</comment>
<dbReference type="PANTHER" id="PTHR47618">
    <property type="entry name" value="BIFUNCTIONAL OLIGORIBONUCLEASE AND PAP PHOSPHATASE NRNA"/>
    <property type="match status" value="1"/>
</dbReference>
<dbReference type="Gene3D" id="3.90.1640.10">
    <property type="entry name" value="inorganic pyrophosphatase (n-terminal core)"/>
    <property type="match status" value="1"/>
</dbReference>
<dbReference type="SUPFAM" id="SSF64182">
    <property type="entry name" value="DHH phosphoesterases"/>
    <property type="match status" value="1"/>
</dbReference>
<dbReference type="PANTHER" id="PTHR47618:SF1">
    <property type="entry name" value="BIFUNCTIONAL OLIGORIBONUCLEASE AND PAP PHOSPHATASE NRNA"/>
    <property type="match status" value="1"/>
</dbReference>
<dbReference type="InterPro" id="IPR038763">
    <property type="entry name" value="DHH_sf"/>
</dbReference>
<dbReference type="InterPro" id="IPR051319">
    <property type="entry name" value="Oligoribo/pAp-PDE_c-di-AMP_PDE"/>
</dbReference>
<dbReference type="Proteomes" id="UP000054099">
    <property type="component" value="Unassembled WGS sequence"/>
</dbReference>
<dbReference type="AlphaFoldDB" id="A0A0V8J958"/>
<evidence type="ECO:0000259" key="2">
    <source>
        <dbReference type="Pfam" id="PF02272"/>
    </source>
</evidence>
<keyword evidence="4" id="KW-1185">Reference proteome</keyword>
<reference evidence="3 4" key="1">
    <citation type="journal article" date="2014" name="Antonie Van Leeuwenhoek">
        <title>Fictibacillus enclensis sp. nov., isolated from marine sediment.</title>
        <authorList>
            <person name="Dastager S.G."/>
            <person name="Mawlankar R."/>
            <person name="Srinivasan K."/>
            <person name="Tang S.K."/>
            <person name="Lee J.C."/>
            <person name="Ramana V.V."/>
            <person name="Shouche Y.S."/>
        </authorList>
    </citation>
    <scope>NUCLEOTIDE SEQUENCE [LARGE SCALE GENOMIC DNA]</scope>
    <source>
        <strain evidence="3 4">NIO-1003</strain>
    </source>
</reference>
<feature type="domain" description="DHHA1" evidence="2">
    <location>
        <begin position="227"/>
        <end position="310"/>
    </location>
</feature>
<dbReference type="Pfam" id="PF02272">
    <property type="entry name" value="DHHA1"/>
    <property type="match status" value="1"/>
</dbReference>
<protein>
    <submittedName>
        <fullName evidence="3">Oligoribonuclease</fullName>
    </submittedName>
</protein>
<feature type="domain" description="DDH" evidence="1">
    <location>
        <begin position="14"/>
        <end position="153"/>
    </location>
</feature>
<dbReference type="Pfam" id="PF01368">
    <property type="entry name" value="DHH"/>
    <property type="match status" value="1"/>
</dbReference>
<gene>
    <name evidence="3" type="ORF">AS030_14055</name>
</gene>
<name>A0A0V8J958_9BACL</name>
<dbReference type="EMBL" id="LNQN01000002">
    <property type="protein sequence ID" value="KSU83663.1"/>
    <property type="molecule type" value="Genomic_DNA"/>
</dbReference>
<dbReference type="Gene3D" id="3.10.310.30">
    <property type="match status" value="1"/>
</dbReference>
<evidence type="ECO:0000313" key="4">
    <source>
        <dbReference type="Proteomes" id="UP000054099"/>
    </source>
</evidence>
<dbReference type="InterPro" id="IPR003156">
    <property type="entry name" value="DHHA1_dom"/>
</dbReference>